<gene>
    <name evidence="10" type="ORF">VB854_06710</name>
</gene>
<dbReference type="Pfam" id="PF13517">
    <property type="entry name" value="FG-GAP_3"/>
    <property type="match status" value="2"/>
</dbReference>
<dbReference type="InterPro" id="IPR001343">
    <property type="entry name" value="Hemolysn_Ca-bd"/>
</dbReference>
<dbReference type="Proteomes" id="UP001301728">
    <property type="component" value="Unassembled WGS sequence"/>
</dbReference>
<protein>
    <submittedName>
        <fullName evidence="10">S8 family serine peptidase</fullName>
    </submittedName>
</protein>
<dbReference type="Gene3D" id="2.150.10.10">
    <property type="entry name" value="Serralysin-like metalloprotease, C-terminal"/>
    <property type="match status" value="2"/>
</dbReference>
<dbReference type="Pfam" id="PF00082">
    <property type="entry name" value="Peptidase_S8"/>
    <property type="match status" value="1"/>
</dbReference>
<dbReference type="InterPro" id="IPR023827">
    <property type="entry name" value="Peptidase_S8_Asp-AS"/>
</dbReference>
<dbReference type="PROSITE" id="PS00136">
    <property type="entry name" value="SUBTILASE_ASP"/>
    <property type="match status" value="1"/>
</dbReference>
<dbReference type="Pfam" id="PF19077">
    <property type="entry name" value="Big_13"/>
    <property type="match status" value="1"/>
</dbReference>
<dbReference type="Gene3D" id="2.130.10.130">
    <property type="entry name" value="Integrin alpha, N-terminal"/>
    <property type="match status" value="1"/>
</dbReference>
<dbReference type="InterPro" id="IPR011049">
    <property type="entry name" value="Serralysin-like_metalloprot_C"/>
</dbReference>
<evidence type="ECO:0000256" key="1">
    <source>
        <dbReference type="ARBA" id="ARBA00011073"/>
    </source>
</evidence>
<dbReference type="InterPro" id="IPR007280">
    <property type="entry name" value="Peptidase_C_arc/bac"/>
</dbReference>
<feature type="active site" description="Charge relay system" evidence="6">
    <location>
        <position position="783"/>
    </location>
</feature>
<dbReference type="SUPFAM" id="SSF51120">
    <property type="entry name" value="beta-Roll"/>
    <property type="match status" value="1"/>
</dbReference>
<dbReference type="PROSITE" id="PS00330">
    <property type="entry name" value="HEMOLYSIN_CALCIUM"/>
    <property type="match status" value="1"/>
</dbReference>
<dbReference type="PROSITE" id="PS51892">
    <property type="entry name" value="SUBTILASE"/>
    <property type="match status" value="1"/>
</dbReference>
<accession>A0ABU5TXG3</accession>
<dbReference type="Pfam" id="PF04151">
    <property type="entry name" value="PPC"/>
    <property type="match status" value="1"/>
</dbReference>
<dbReference type="Pfam" id="PF00353">
    <property type="entry name" value="HemolysinCabind"/>
    <property type="match status" value="2"/>
</dbReference>
<dbReference type="PANTHER" id="PTHR44103:SF1">
    <property type="entry name" value="PROPROTEIN CONVERTASE P"/>
    <property type="match status" value="1"/>
</dbReference>
<dbReference type="Gene3D" id="2.30.30.100">
    <property type="match status" value="2"/>
</dbReference>
<name>A0ABU5TXG3_9CYAN</name>
<keyword evidence="5 6" id="KW-0720">Serine protease</keyword>
<keyword evidence="4 6" id="KW-0378">Hydrolase</keyword>
<dbReference type="SUPFAM" id="SSF52743">
    <property type="entry name" value="Subtilisin-like"/>
    <property type="match status" value="1"/>
</dbReference>
<dbReference type="SUPFAM" id="SSF69318">
    <property type="entry name" value="Integrin alpha N-terminal domain"/>
    <property type="match status" value="1"/>
</dbReference>
<dbReference type="InterPro" id="IPR000209">
    <property type="entry name" value="Peptidase_S8/S53_dom"/>
</dbReference>
<evidence type="ECO:0000256" key="3">
    <source>
        <dbReference type="ARBA" id="ARBA00022729"/>
    </source>
</evidence>
<keyword evidence="2 6" id="KW-0645">Protease</keyword>
<feature type="domain" description="Peptidase S8/S53" evidence="7">
    <location>
        <begin position="730"/>
        <end position="1029"/>
    </location>
</feature>
<evidence type="ECO:0000256" key="4">
    <source>
        <dbReference type="ARBA" id="ARBA00022801"/>
    </source>
</evidence>
<evidence type="ECO:0000259" key="8">
    <source>
        <dbReference type="Pfam" id="PF04151"/>
    </source>
</evidence>
<feature type="active site" description="Charge relay system" evidence="6">
    <location>
        <position position="991"/>
    </location>
</feature>
<dbReference type="Gene3D" id="2.60.40.10">
    <property type="entry name" value="Immunoglobulins"/>
    <property type="match status" value="3"/>
</dbReference>
<dbReference type="PRINTS" id="PR00723">
    <property type="entry name" value="SUBTILISIN"/>
</dbReference>
<dbReference type="InterPro" id="IPR018511">
    <property type="entry name" value="Hemolysin-typ_Ca-bd_CS"/>
</dbReference>
<keyword evidence="11" id="KW-1185">Reference proteome</keyword>
<proteinExistence type="inferred from homology"/>
<evidence type="ECO:0000259" key="7">
    <source>
        <dbReference type="Pfam" id="PF00082"/>
    </source>
</evidence>
<dbReference type="InterPro" id="IPR013783">
    <property type="entry name" value="Ig-like_fold"/>
</dbReference>
<evidence type="ECO:0000256" key="6">
    <source>
        <dbReference type="PROSITE-ProRule" id="PRU01240"/>
    </source>
</evidence>
<organism evidence="10 11">
    <name type="scientific">Limnoraphis robusta CCNP1315</name>
    <dbReference type="NCBI Taxonomy" id="3110306"/>
    <lineage>
        <taxon>Bacteria</taxon>
        <taxon>Bacillati</taxon>
        <taxon>Cyanobacteriota</taxon>
        <taxon>Cyanophyceae</taxon>
        <taxon>Oscillatoriophycideae</taxon>
        <taxon>Oscillatoriales</taxon>
        <taxon>Sirenicapillariaceae</taxon>
        <taxon>Limnoraphis</taxon>
    </lineage>
</organism>
<feature type="active site" description="Charge relay system" evidence="6">
    <location>
        <position position="739"/>
    </location>
</feature>
<evidence type="ECO:0000256" key="2">
    <source>
        <dbReference type="ARBA" id="ARBA00022670"/>
    </source>
</evidence>
<comment type="caution">
    <text evidence="10">The sequence shown here is derived from an EMBL/GenBank/DDBJ whole genome shotgun (WGS) entry which is preliminary data.</text>
</comment>
<dbReference type="InterPro" id="IPR036852">
    <property type="entry name" value="Peptidase_S8/S53_dom_sf"/>
</dbReference>
<dbReference type="InterPro" id="IPR044016">
    <property type="entry name" value="Big_13"/>
</dbReference>
<keyword evidence="3" id="KW-0732">Signal</keyword>
<dbReference type="InterPro" id="IPR022398">
    <property type="entry name" value="Peptidase_S8_His-AS"/>
</dbReference>
<dbReference type="Gene3D" id="2.60.120.380">
    <property type="match status" value="1"/>
</dbReference>
<feature type="domain" description="Peptidase C-terminal archaeal/bacterial" evidence="8">
    <location>
        <begin position="600"/>
        <end position="663"/>
    </location>
</feature>
<dbReference type="PANTHER" id="PTHR44103">
    <property type="entry name" value="PROPROTEIN CONVERTASE P"/>
    <property type="match status" value="1"/>
</dbReference>
<dbReference type="RefSeq" id="WP_323275842.1">
    <property type="nucleotide sequence ID" value="NZ_JAYGHT010000013.1"/>
</dbReference>
<evidence type="ECO:0000256" key="5">
    <source>
        <dbReference type="ARBA" id="ARBA00022825"/>
    </source>
</evidence>
<dbReference type="SUPFAM" id="SSF89260">
    <property type="entry name" value="Collagen-binding domain"/>
    <property type="match status" value="1"/>
</dbReference>
<evidence type="ECO:0000313" key="11">
    <source>
        <dbReference type="Proteomes" id="UP001301728"/>
    </source>
</evidence>
<dbReference type="InterPro" id="IPR015500">
    <property type="entry name" value="Peptidase_S8_subtilisin-rel"/>
</dbReference>
<dbReference type="PRINTS" id="PR00313">
    <property type="entry name" value="CABNDNGRPT"/>
</dbReference>
<sequence length="1570" mass="168290">MVFIQETAFFDTQNTGILVGTSSSDQILGLEGNDFIFGAEEADQLFGNLGADTIYGHQGNDLIHGGSEADLLFGGQGDDIIFGDAGNDTIYGNKGTDILIGGEGEDLFVLEIGSGNFNITATDLIFDFNVAEDQIELKDGLTFEDLSLEGTPAGDTAIIDINSGEILALLQGVNPETLTPDIFLPNPSNTDTEEPITLALANDTGLDNRDNITSDPTLTGTVTNDVEIAGLEISLGEEFVSIEADIADDGSFTLTQNQLEEALDISFTDGIYTVQLRTVDSSGLRSLEVAEITFTIAPDDNNVTPGELVPPGTDFLEPTITAELANDTGTNDSDGITSDPTITGTATDNFGIAEIEVSIGEAFVPIQTNIAADGSFTLTQNQLEAALNTSFIDDSYTVFLRAVDTSELRSRELAEVTFTLDPTPPTITAQLANDTGDSNSDRITTDATIIGTVSDDNEIVALRAGSDNNLLDVTNQLEADGGFEFDPLQIEAFLGETLVENQTYTLKLEAEDEFGLVSETTVSFTFADIPDDTTPAIELPPPEEVQIINDDDNEIPPQTEIEEREVTEDPGNTSQDALEIAVSSNGLMYSEQLSGDDLEDIYTFTLGAAGNISIDLNGLSSDADLFLLDSNQTIIDSSEVIGITSESITRPIEAGTYFIQVKSFDGETTDYDLNVAFTSRIPGIDLTGSNEGLFEIQSSESSQLINLEPSPADPNLESFRTDPRFEGIDGSNFSVVIIDTGIDLDHPFFGPDNNGDGVADRIVYHQDFFDTDGDKRGVDSNGHGSHVSSIIASEDNLYPGIAPGANIIHLKVFPDGEGGASPAALEQALSWVVENTDEFNIASVNMSLGGFNFSEAITPDLLEALDDPTSPSIVEEFAEDFSGISQLLEEIVAQDVIVVSASGNDFFGSASVPGVAYPSADINSLSVGAVWDRETDDFTFWENGAIDFTADADRIASFSQRDPILTDIFAPGPFSIGADADGGITTEGDTSQAAAHISGIAVLAQQLAVETLGRRLTFDEFRTLIQDTGETIFDGDDEDDNVVNTEEEYKRVDVLALGEAILELEPTTELPEEPGLVRYDFAYLYDGESFDNDYYFGYTYAEPGTFNLNTLYDDFPQNNETDANGLYFVFDNSGEVPDDAILNWVYVDTYVDQDSTGEVFTPFYFENGFASGFNGLGSEYDFISLEDGTFDDFGLDFYDANGVEQIFSNTRFTRTDYPANSVPGDLVNADLDNDGADELIVANTDDFDSGFSILFNEGDGTFERPIDFTTEFFSSGAGDDPSLDVGDIDGDGNIDLIAVNPDTNEVSIYFNEGDGDLFTPSTFEAGDRPVISETADIDSDGNTDVVLINSEEFDFPFYTGDSLSVLFNRTDNSNVTLPAGEGVSDVVAADLDGDGDVDLATANEVENTVSVLFNLGNITFTLPLTFNVGDRPFNIVADDFDGNGSIDLATSDFGSGTVSVLRNSGNGFFAPAVLYETNEFPSTMTSGDIDGDGDFDLVMRNSVFFDDGDREGNLISVLLNNGDATFSAPISFTVGEVPVGLILEDLDDNGKLDIATSNFDSQDVTVYLQS</sequence>
<evidence type="ECO:0000259" key="9">
    <source>
        <dbReference type="Pfam" id="PF19077"/>
    </source>
</evidence>
<dbReference type="Gene3D" id="3.40.50.200">
    <property type="entry name" value="Peptidase S8/S53 domain"/>
    <property type="match status" value="1"/>
</dbReference>
<dbReference type="PROSITE" id="PS00137">
    <property type="entry name" value="SUBTILASE_HIS"/>
    <property type="match status" value="1"/>
</dbReference>
<evidence type="ECO:0000313" key="10">
    <source>
        <dbReference type="EMBL" id="MEA5518638.1"/>
    </source>
</evidence>
<reference evidence="10 11" key="1">
    <citation type="submission" date="2023-12" db="EMBL/GenBank/DDBJ databases">
        <title>Baltic Sea Cyanobacteria.</title>
        <authorList>
            <person name="Delbaje E."/>
            <person name="Fewer D.P."/>
            <person name="Shishido T.K."/>
        </authorList>
    </citation>
    <scope>NUCLEOTIDE SEQUENCE [LARGE SCALE GENOMIC DNA]</scope>
    <source>
        <strain evidence="10 11">CCNP 1315</strain>
    </source>
</reference>
<dbReference type="InterPro" id="IPR013517">
    <property type="entry name" value="FG-GAP"/>
</dbReference>
<dbReference type="InterPro" id="IPR028994">
    <property type="entry name" value="Integrin_alpha_N"/>
</dbReference>
<comment type="similarity">
    <text evidence="1 6">Belongs to the peptidase S8 family.</text>
</comment>
<feature type="domain" description="Bacterial Ig-like" evidence="9">
    <location>
        <begin position="196"/>
        <end position="296"/>
    </location>
</feature>
<dbReference type="EMBL" id="JAYGHT010000013">
    <property type="protein sequence ID" value="MEA5518638.1"/>
    <property type="molecule type" value="Genomic_DNA"/>
</dbReference>